<protein>
    <submittedName>
        <fullName evidence="9">Serine/threonine protein kinase with FHA domain</fullName>
    </submittedName>
</protein>
<keyword evidence="5 6" id="KW-0067">ATP-binding</keyword>
<dbReference type="PROSITE" id="PS50011">
    <property type="entry name" value="PROTEIN_KINASE_DOM"/>
    <property type="match status" value="1"/>
</dbReference>
<dbReference type="EMBL" id="CP003655">
    <property type="protein sequence ID" value="AFZ38252.1"/>
    <property type="molecule type" value="Genomic_DNA"/>
</dbReference>
<evidence type="ECO:0000259" key="8">
    <source>
        <dbReference type="PROSITE" id="PS50011"/>
    </source>
</evidence>
<dbReference type="CDD" id="cd14014">
    <property type="entry name" value="STKc_PknB_like"/>
    <property type="match status" value="1"/>
</dbReference>
<dbReference type="SMART" id="SM00220">
    <property type="entry name" value="S_TKc"/>
    <property type="match status" value="1"/>
</dbReference>
<dbReference type="Pfam" id="PF00069">
    <property type="entry name" value="Pkinase"/>
    <property type="match status" value="1"/>
</dbReference>
<evidence type="ECO:0000256" key="3">
    <source>
        <dbReference type="ARBA" id="ARBA00022741"/>
    </source>
</evidence>
<dbReference type="AlphaFoldDB" id="K9Y2K5"/>
<feature type="domain" description="Protein kinase" evidence="8">
    <location>
        <begin position="159"/>
        <end position="427"/>
    </location>
</feature>
<accession>K9Y2K5</accession>
<dbReference type="PANTHER" id="PTHR24345">
    <property type="entry name" value="SERINE/THREONINE-PROTEIN KINASE PLK"/>
    <property type="match status" value="1"/>
</dbReference>
<dbReference type="Proteomes" id="UP000010473">
    <property type="component" value="Plasmid pSTA7437.02"/>
</dbReference>
<dbReference type="KEGG" id="scs:Sta7437_4817"/>
<dbReference type="GO" id="GO:0005524">
    <property type="term" value="F:ATP binding"/>
    <property type="evidence" value="ECO:0007669"/>
    <property type="project" value="UniProtKB-UniRule"/>
</dbReference>
<dbReference type="RefSeq" id="WP_015195629.1">
    <property type="nucleotide sequence ID" value="NC_019749.1"/>
</dbReference>
<dbReference type="GO" id="GO:0004674">
    <property type="term" value="F:protein serine/threonine kinase activity"/>
    <property type="evidence" value="ECO:0007669"/>
    <property type="project" value="UniProtKB-KW"/>
</dbReference>
<dbReference type="InterPro" id="IPR011009">
    <property type="entry name" value="Kinase-like_dom_sf"/>
</dbReference>
<keyword evidence="4 9" id="KW-0418">Kinase</keyword>
<evidence type="ECO:0000313" key="10">
    <source>
        <dbReference type="Proteomes" id="UP000010473"/>
    </source>
</evidence>
<keyword evidence="1 9" id="KW-0723">Serine/threonine-protein kinase</keyword>
<keyword evidence="9" id="KW-0614">Plasmid</keyword>
<dbReference type="Gene3D" id="2.60.200.20">
    <property type="match status" value="1"/>
</dbReference>
<evidence type="ECO:0000256" key="6">
    <source>
        <dbReference type="PROSITE-ProRule" id="PRU10141"/>
    </source>
</evidence>
<dbReference type="PROSITE" id="PS00108">
    <property type="entry name" value="PROTEIN_KINASE_ST"/>
    <property type="match status" value="1"/>
</dbReference>
<dbReference type="OrthoDB" id="9788659at2"/>
<geneLocation type="plasmid" evidence="9 10">
    <name>pSTA7437.02</name>
</geneLocation>
<reference evidence="10" key="1">
    <citation type="journal article" date="2013" name="Proc. Natl. Acad. Sci. U.S.A.">
        <title>Improving the coverage of the cyanobacterial phylum using diversity-driven genome sequencing.</title>
        <authorList>
            <person name="Shih P.M."/>
            <person name="Wu D."/>
            <person name="Latifi A."/>
            <person name="Axen S.D."/>
            <person name="Fewer D.P."/>
            <person name="Talla E."/>
            <person name="Calteau A."/>
            <person name="Cai F."/>
            <person name="Tandeau de Marsac N."/>
            <person name="Rippka R."/>
            <person name="Herdman M."/>
            <person name="Sivonen K."/>
            <person name="Coursin T."/>
            <person name="Laurent T."/>
            <person name="Goodwin L."/>
            <person name="Nolan M."/>
            <person name="Davenport K.W."/>
            <person name="Han C.S."/>
            <person name="Rubin E.M."/>
            <person name="Eisen J.A."/>
            <person name="Woyke T."/>
            <person name="Gugger M."/>
            <person name="Kerfeld C.A."/>
        </authorList>
    </citation>
    <scope>NUCLEOTIDE SEQUENCE [LARGE SCALE GENOMIC DNA]</scope>
    <source>
        <strain evidence="10">ATCC 29371 / PCC 7437</strain>
        <plasmid evidence="10">Plasmid pSTA7437.02</plasmid>
    </source>
</reference>
<keyword evidence="3 6" id="KW-0547">Nucleotide-binding</keyword>
<dbReference type="SMART" id="SM00240">
    <property type="entry name" value="FHA"/>
    <property type="match status" value="1"/>
</dbReference>
<dbReference type="InterPro" id="IPR008271">
    <property type="entry name" value="Ser/Thr_kinase_AS"/>
</dbReference>
<dbReference type="SUPFAM" id="SSF49879">
    <property type="entry name" value="SMAD/FHA domain"/>
    <property type="match status" value="1"/>
</dbReference>
<dbReference type="InterPro" id="IPR000253">
    <property type="entry name" value="FHA_dom"/>
</dbReference>
<dbReference type="PANTHER" id="PTHR24345:SF91">
    <property type="entry name" value="SERINE_THREONINE-PROTEIN KINASE PLK4"/>
    <property type="match status" value="1"/>
</dbReference>
<sequence>MPSKVTLKLAEGKLNQKQFTFDSRTACIIGRAEDCNIQIPNDKHHSRISRYHCLLDINPPEIRIRDFGSRNGTIVNGECIGKREENQTPEEAAKLNLREHDLQDGDRIQLDRTVFVVAIESESKVSPICSPTFHIPLVADVPSQIKFNLDDNLGSLKGYTKIKLLGKGGFGEVYLARKDVTGELVALKLMLPQVAVMPTMKERFLREARNTKLLNHPNLVKLEDYCFTDGIFFFTMEFCDRGSVIDLMKKRGGKLSTEEATDIILQVLDGLHYAHTEKGIVHRDIKPGNIFLTVEERKLVAKLGDYGLAKAFDLAGLSGLSITGKEMGTPKFMPRQQVLDFKYSQPDVDVWAVAATLYCMLTLECPRNFEGIEPWFAILTRQPIPIRKRDASIPKPLAELIDLALMDKSELHFKSAIAFKNALLSVI</sequence>
<evidence type="ECO:0000313" key="9">
    <source>
        <dbReference type="EMBL" id="AFZ38252.1"/>
    </source>
</evidence>
<organism evidence="9 10">
    <name type="scientific">Stanieria cyanosphaera (strain ATCC 29371 / PCC 7437)</name>
    <dbReference type="NCBI Taxonomy" id="111780"/>
    <lineage>
        <taxon>Bacteria</taxon>
        <taxon>Bacillati</taxon>
        <taxon>Cyanobacteriota</taxon>
        <taxon>Cyanophyceae</taxon>
        <taxon>Pleurocapsales</taxon>
        <taxon>Dermocarpellaceae</taxon>
        <taxon>Stanieria</taxon>
    </lineage>
</organism>
<dbReference type="PROSITE" id="PS00107">
    <property type="entry name" value="PROTEIN_KINASE_ATP"/>
    <property type="match status" value="1"/>
</dbReference>
<dbReference type="SUPFAM" id="SSF56112">
    <property type="entry name" value="Protein kinase-like (PK-like)"/>
    <property type="match status" value="1"/>
</dbReference>
<evidence type="ECO:0000256" key="4">
    <source>
        <dbReference type="ARBA" id="ARBA00022777"/>
    </source>
</evidence>
<name>K9Y2K5_STAC7</name>
<dbReference type="InterPro" id="IPR000719">
    <property type="entry name" value="Prot_kinase_dom"/>
</dbReference>
<dbReference type="Gene3D" id="1.10.510.10">
    <property type="entry name" value="Transferase(Phosphotransferase) domain 1"/>
    <property type="match status" value="1"/>
</dbReference>
<dbReference type="InterPro" id="IPR008984">
    <property type="entry name" value="SMAD_FHA_dom_sf"/>
</dbReference>
<evidence type="ECO:0000256" key="5">
    <source>
        <dbReference type="ARBA" id="ARBA00022840"/>
    </source>
</evidence>
<keyword evidence="10" id="KW-1185">Reference proteome</keyword>
<dbReference type="PATRIC" id="fig|111780.3.peg.4979"/>
<dbReference type="HOGENOM" id="CLU_034631_0_0_3"/>
<dbReference type="Pfam" id="PF00498">
    <property type="entry name" value="FHA"/>
    <property type="match status" value="1"/>
</dbReference>
<feature type="domain" description="FHA" evidence="7">
    <location>
        <begin position="27"/>
        <end position="80"/>
    </location>
</feature>
<dbReference type="PROSITE" id="PS50006">
    <property type="entry name" value="FHA_DOMAIN"/>
    <property type="match status" value="1"/>
</dbReference>
<keyword evidence="2" id="KW-0808">Transferase</keyword>
<evidence type="ECO:0000256" key="2">
    <source>
        <dbReference type="ARBA" id="ARBA00022679"/>
    </source>
</evidence>
<evidence type="ECO:0000256" key="1">
    <source>
        <dbReference type="ARBA" id="ARBA00022527"/>
    </source>
</evidence>
<dbReference type="InterPro" id="IPR017441">
    <property type="entry name" value="Protein_kinase_ATP_BS"/>
</dbReference>
<gene>
    <name evidence="9" type="ordered locus">Sta7437_4817</name>
</gene>
<evidence type="ECO:0000259" key="7">
    <source>
        <dbReference type="PROSITE" id="PS50006"/>
    </source>
</evidence>
<feature type="binding site" evidence="6">
    <location>
        <position position="188"/>
    </location>
    <ligand>
        <name>ATP</name>
        <dbReference type="ChEBI" id="CHEBI:30616"/>
    </ligand>
</feature>
<proteinExistence type="predicted"/>